<accession>A0A377LUT4</accession>
<reference evidence="1 2" key="1">
    <citation type="submission" date="2018-06" db="EMBL/GenBank/DDBJ databases">
        <authorList>
            <consortium name="Pathogen Informatics"/>
            <person name="Doyle S."/>
        </authorList>
    </citation>
    <scope>NUCLEOTIDE SEQUENCE [LARGE SCALE GENOMIC DNA]</scope>
    <source>
        <strain evidence="1 2">NCTC10005</strain>
    </source>
</reference>
<organism evidence="1 2">
    <name type="scientific">Enterobacter cloacae</name>
    <dbReference type="NCBI Taxonomy" id="550"/>
    <lineage>
        <taxon>Bacteria</taxon>
        <taxon>Pseudomonadati</taxon>
        <taxon>Pseudomonadota</taxon>
        <taxon>Gammaproteobacteria</taxon>
        <taxon>Enterobacterales</taxon>
        <taxon>Enterobacteriaceae</taxon>
        <taxon>Enterobacter</taxon>
        <taxon>Enterobacter cloacae complex</taxon>
    </lineage>
</organism>
<evidence type="ECO:0000313" key="2">
    <source>
        <dbReference type="Proteomes" id="UP000255106"/>
    </source>
</evidence>
<name>A0A377LUT4_ENTCL</name>
<proteinExistence type="predicted"/>
<evidence type="ECO:0000313" key="1">
    <source>
        <dbReference type="EMBL" id="STQ10155.1"/>
    </source>
</evidence>
<sequence>MQLAEVFQLFERQIVAGQMQQAVEQHRRVAVRENKTVAIVPGGVVRVVLQEIIPQHFGNICHAHWCARVAGIGFLHGIHAEGANGIG</sequence>
<protein>
    <submittedName>
        <fullName evidence="1">Uncharacterized protein</fullName>
    </submittedName>
</protein>
<dbReference type="EMBL" id="UGJB01000004">
    <property type="protein sequence ID" value="STQ10155.1"/>
    <property type="molecule type" value="Genomic_DNA"/>
</dbReference>
<dbReference type="AlphaFoldDB" id="A0A377LUT4"/>
<dbReference type="Proteomes" id="UP000255106">
    <property type="component" value="Unassembled WGS sequence"/>
</dbReference>
<gene>
    <name evidence="1" type="ORF">NCTC10005_02893</name>
</gene>